<organism evidence="1 2">
    <name type="scientific">Coemansia aciculifera</name>
    <dbReference type="NCBI Taxonomy" id="417176"/>
    <lineage>
        <taxon>Eukaryota</taxon>
        <taxon>Fungi</taxon>
        <taxon>Fungi incertae sedis</taxon>
        <taxon>Zoopagomycota</taxon>
        <taxon>Kickxellomycotina</taxon>
        <taxon>Kickxellomycetes</taxon>
        <taxon>Kickxellales</taxon>
        <taxon>Kickxellaceae</taxon>
        <taxon>Coemansia</taxon>
    </lineage>
</organism>
<accession>A0ACC1M096</accession>
<reference evidence="1" key="1">
    <citation type="submission" date="2022-07" db="EMBL/GenBank/DDBJ databases">
        <title>Phylogenomic reconstructions and comparative analyses of Kickxellomycotina fungi.</title>
        <authorList>
            <person name="Reynolds N.K."/>
            <person name="Stajich J.E."/>
            <person name="Barry K."/>
            <person name="Grigoriev I.V."/>
            <person name="Crous P."/>
            <person name="Smith M.E."/>
        </authorList>
    </citation>
    <scope>NUCLEOTIDE SEQUENCE</scope>
    <source>
        <strain evidence="1">CBS 190363</strain>
    </source>
</reference>
<evidence type="ECO:0000313" key="2">
    <source>
        <dbReference type="Proteomes" id="UP001139981"/>
    </source>
</evidence>
<dbReference type="Proteomes" id="UP001139981">
    <property type="component" value="Unassembled WGS sequence"/>
</dbReference>
<evidence type="ECO:0000313" key="1">
    <source>
        <dbReference type="EMBL" id="KAJ2890735.1"/>
    </source>
</evidence>
<proteinExistence type="predicted"/>
<gene>
    <name evidence="1" type="primary">RIM15_1</name>
    <name evidence="1" type="ORF">IWW38_003971</name>
</gene>
<name>A0ACC1M096_9FUNG</name>
<keyword evidence="1" id="KW-0808">Transferase</keyword>
<protein>
    <submittedName>
        <fullName evidence="1">Rim15, signal transduction response regulator</fullName>
        <ecNumber evidence="1">2.7.11.1</ecNumber>
    </submittedName>
</protein>
<keyword evidence="2" id="KW-1185">Reference proteome</keyword>
<dbReference type="EMBL" id="JANBVB010001235">
    <property type="protein sequence ID" value="KAJ2890735.1"/>
    <property type="molecule type" value="Genomic_DNA"/>
</dbReference>
<feature type="non-terminal residue" evidence="1">
    <location>
        <position position="753"/>
    </location>
</feature>
<comment type="caution">
    <text evidence="1">The sequence shown here is derived from an EMBL/GenBank/DDBJ whole genome shotgun (WGS) entry which is preliminary data.</text>
</comment>
<dbReference type="EC" id="2.7.11.1" evidence="1"/>
<sequence length="753" mass="80997">MLQSFQSRLQLRLSRAKAESEQELVDIIQDLSEFVEEGLSYVNEDGAVYSPYINDSAASEDDYGSDASYASDQNETYSQGLDHVSSLPLAAHATHRHHDRGAGNQFARDIMARPDESTVSVAARELKGLNKRLHDVLSLRSDSREGHVQAVRPASQPSGLQLQLAPSPPQVPSSEAAAAPAGSSARHSPVQRLIRSPSIRRLAFLRALSGDRVNIPTPAADDNDSTIIAEPASSARSRNRLSVELPSALPLFGGSRQKLSEASLQQHLGFASDSALHHQARSDKVPDIVFEHGFELGDDVSRDDDESHVRSSFSVPRITHDPLASWSDLQLDARGKSASPHSEIPFPNLYSKSSMYQRGAEASETSSLSGGGHSSSRMRSQSRSSMYSASSRASLLASPLIAEDEFKPTPFLQAIIDLVTIIGHVVGLSASDMLQPLTGSLLEEASNHLASSSGNNSEEARRHAMSLMPTTYVVQRLNELGHLWEQPPQQAGEADDDMESQPWPCRGLFFRALLAISSLNRIVMWYTAVRTTYSEDIVAEVDRRVSSQEHGMSALSATVPSSELFLSASPTGYSDIANTAVLLTGPSSSTTSMSTTGGPPSQPTEGNIGDALRHDNGGAGGVARPTLHHSFQVNYASKLPGDSIAASHSAAAVDKGLNMLVEITLDGRIRYISPTCQRLLGTKPEALINQPASMIFAADSIPVCRSAVEQLLADSTRTVEINIQVHSPDLSRAATVEAKGMLIYCHARNEPSH</sequence>